<protein>
    <submittedName>
        <fullName evidence="3">Uncharacterized protein</fullName>
    </submittedName>
</protein>
<organism evidence="3 4">
    <name type="scientific">Tritrichomonas foetus</name>
    <dbReference type="NCBI Taxonomy" id="1144522"/>
    <lineage>
        <taxon>Eukaryota</taxon>
        <taxon>Metamonada</taxon>
        <taxon>Parabasalia</taxon>
        <taxon>Tritrichomonadida</taxon>
        <taxon>Tritrichomonadidae</taxon>
        <taxon>Tritrichomonas</taxon>
    </lineage>
</organism>
<feature type="coiled-coil region" evidence="1">
    <location>
        <begin position="230"/>
        <end position="329"/>
    </location>
</feature>
<accession>A0A1J4JSP2</accession>
<sequence length="1079" mass="125212">MSSASFSEEDIAFSSEGNDESMPDADPYLISPMILSVTAKTKPPPQLIDFAGSNKDLQLIANNLHQLFNAPGFIKYSTESRQNLELVIRSFVNDSIKAAAFQNYRDFSADQSDVKTIQEELFEAKKELENYKYLVKKIEKDRNDLSAKNEELQDEIDTLYSNNATTLNQINVLKRERDIQITDIKNENDQLKEKLREIQDDLKIKDYASLRNQAQFNEITNQATQRSMQIIKLNDKIKEKDEKIENLSKQIQDLKIKNQNLEDDTSKLAAYLNTTRANLTNIKKKVKLLAKERENDKTPKTNANIRNAFKSISEQFNNQSEELVKLRENQMNCTTLIQKQFELITEYDRQINLYQNMKHQNYTLTNQVSSLKAELLQIKEKYEVLNEITKNLVAISDAEKPEELPLVFIKMKEFGCIENQRLVNAFEDQLRFMISVVNSDILYGKQNIPLSEDSSFKEKLQVEISRCRQFILENTIESDETDTLIETNEVNNRNDFAFLSTQVIRNEILRKYCEKLKSESEVLHKAAEIVGCSDDPLSICDYLSSQNGQLETFFDNAFEIMKEEKSDNPYEQILIFLEINNNAFEELKETLKFDCTISEIPIEVERLMKSSQTNKPNNSRKQSNSPINEIRNSNSINNNNFNNNNSNDTNNTNDTMNRTETLPSLTDNAEQYGSIKEIDIESIHASSKSKIEGKIQTYQTALKKLKKENTNLKKKIEDLQEKIEDSNKRDTLHRQTLNAMNKNYYELENRITELTKQNDNLHHEIEAKAKSGDERVFKALDQERAQHAIEVENIRNRFEVINERQKEQIQKKKERVSILKKKLKEVISSFEDAFKKQKETIRVLREQLDEANERVSSKDPSMDVSQLESQLHSAQSENNNLQMKIKQAKDEQSKAMAIRDTFWKAQVALVEQNSQKSFEKEKQKLLENIASTIHCEPTMESIIDTIKGNNQILETKDFSKSVVIDTHAQKQLEEWEKWSRSLFTNVNNGEVFAHSAKELRFVLGEMILSSISHHQLVSRLESLRTQKVMLLTNRFEYKISKKKSPPEIRSLLVAAMFVVRLRRRTNQVTPRLFQTSLSP</sequence>
<evidence type="ECO:0000256" key="2">
    <source>
        <dbReference type="SAM" id="MobiDB-lite"/>
    </source>
</evidence>
<gene>
    <name evidence="3" type="ORF">TRFO_07248</name>
</gene>
<dbReference type="VEuPathDB" id="TrichDB:TRFO_07248"/>
<proteinExistence type="predicted"/>
<evidence type="ECO:0000313" key="4">
    <source>
        <dbReference type="Proteomes" id="UP000179807"/>
    </source>
</evidence>
<feature type="compositionally biased region" description="Low complexity" evidence="2">
    <location>
        <begin position="623"/>
        <end position="661"/>
    </location>
</feature>
<dbReference type="EMBL" id="MLAK01000882">
    <property type="protein sequence ID" value="OHT02075.1"/>
    <property type="molecule type" value="Genomic_DNA"/>
</dbReference>
<feature type="coiled-coil region" evidence="1">
    <location>
        <begin position="688"/>
        <end position="898"/>
    </location>
</feature>
<dbReference type="AlphaFoldDB" id="A0A1J4JSP2"/>
<dbReference type="GeneID" id="94828269"/>
<evidence type="ECO:0000256" key="1">
    <source>
        <dbReference type="SAM" id="Coils"/>
    </source>
</evidence>
<keyword evidence="1" id="KW-0175">Coiled coil</keyword>
<dbReference type="InterPro" id="IPR038799">
    <property type="entry name" value="LEKR1"/>
</dbReference>
<name>A0A1J4JSP2_9EUKA</name>
<feature type="region of interest" description="Disordered" evidence="2">
    <location>
        <begin position="608"/>
        <end position="667"/>
    </location>
</feature>
<dbReference type="PANTHER" id="PTHR34251">
    <property type="entry name" value="LEUCINE-, GLUTAMATE- AND LYSINE-RICH PROTEIN 1"/>
    <property type="match status" value="1"/>
</dbReference>
<dbReference type="RefSeq" id="XP_068355211.1">
    <property type="nucleotide sequence ID" value="XM_068493565.1"/>
</dbReference>
<dbReference type="Proteomes" id="UP000179807">
    <property type="component" value="Unassembled WGS sequence"/>
</dbReference>
<feature type="region of interest" description="Disordered" evidence="2">
    <location>
        <begin position="1"/>
        <end position="24"/>
    </location>
</feature>
<feature type="compositionally biased region" description="Acidic residues" evidence="2">
    <location>
        <begin position="7"/>
        <end position="23"/>
    </location>
</feature>
<keyword evidence="4" id="KW-1185">Reference proteome</keyword>
<evidence type="ECO:0000313" key="3">
    <source>
        <dbReference type="EMBL" id="OHT02075.1"/>
    </source>
</evidence>
<comment type="caution">
    <text evidence="3">The sequence shown here is derived from an EMBL/GenBank/DDBJ whole genome shotgun (WGS) entry which is preliminary data.</text>
</comment>
<feature type="compositionally biased region" description="Polar residues" evidence="2">
    <location>
        <begin position="609"/>
        <end position="622"/>
    </location>
</feature>
<feature type="coiled-coil region" evidence="1">
    <location>
        <begin position="114"/>
        <end position="201"/>
    </location>
</feature>
<reference evidence="3" key="1">
    <citation type="submission" date="2016-10" db="EMBL/GenBank/DDBJ databases">
        <authorList>
            <person name="Benchimol M."/>
            <person name="Almeida L.G."/>
            <person name="Vasconcelos A.T."/>
            <person name="Perreira-Neves A."/>
            <person name="Rosa I.A."/>
            <person name="Tasca T."/>
            <person name="Bogo M.R."/>
            <person name="de Souza W."/>
        </authorList>
    </citation>
    <scope>NUCLEOTIDE SEQUENCE [LARGE SCALE GENOMIC DNA]</scope>
    <source>
        <strain evidence="3">K</strain>
    </source>
</reference>
<dbReference type="PANTHER" id="PTHR34251:SF1">
    <property type="entry name" value="LEUCINE, GLUTAMATE AND LYSINE RICH 1"/>
    <property type="match status" value="1"/>
</dbReference>